<dbReference type="Proteomes" id="UP000258927">
    <property type="component" value="Plasmid pHL2708Y3"/>
</dbReference>
<evidence type="ECO:0000313" key="3">
    <source>
        <dbReference type="EMBL" id="AVX06182.1"/>
    </source>
</evidence>
<accession>A0A2R4MJL5</accession>
<name>A0A2R4MJL5_9HYPH</name>
<dbReference type="AlphaFoldDB" id="A0A2R4MJL5"/>
<feature type="chain" id="PRO_5015316551" description="Phosphoglycerate transport regulatory protein PgtC" evidence="2">
    <location>
        <begin position="26"/>
        <end position="444"/>
    </location>
</feature>
<organism evidence="3 4">
    <name type="scientific">Maritalea myrionectae</name>
    <dbReference type="NCBI Taxonomy" id="454601"/>
    <lineage>
        <taxon>Bacteria</taxon>
        <taxon>Pseudomonadati</taxon>
        <taxon>Pseudomonadota</taxon>
        <taxon>Alphaproteobacteria</taxon>
        <taxon>Hyphomicrobiales</taxon>
        <taxon>Devosiaceae</taxon>
        <taxon>Maritalea</taxon>
    </lineage>
</organism>
<evidence type="ECO:0000256" key="1">
    <source>
        <dbReference type="ARBA" id="ARBA00022729"/>
    </source>
</evidence>
<protein>
    <recommendedName>
        <fullName evidence="5">Phosphoglycerate transport regulatory protein PgtC</fullName>
    </recommendedName>
</protein>
<dbReference type="PANTHER" id="PTHR30006">
    <property type="entry name" value="THIAMINE-BINDING PERIPLASMIC PROTEIN-RELATED"/>
    <property type="match status" value="1"/>
</dbReference>
<keyword evidence="3" id="KW-0614">Plasmid</keyword>
<sequence length="444" mass="48169">MNLLRNALLASVAFAATAGTTSAIAAEKLVVVTSFPKTLTTPFEQKFEEMYPDVDVEVVNKSTSSSVKYIQETASSNTSDIFWASAPDAFEVLKSDNLLQQSGVSNENIPPDVAGYPMNDPDGFYNGFAAAGYGIMYNERYLDAKGLEPAMQWVDLAAPEYHGHVGMSAPSRSGTTHLTVEAVLQGDGWEDGWAKWKFIAGNFATVTERSFGVPDGVNSGQFGLGIVIDFFGLASKASGFPVDFVYPETTAIVPANVGVIANAPNPDTAKDFIAFLLSVEGQELLYRPEIRRLPVNIDAYANAPENFPNPFNGTIKASVNFDVEKSGARYNVVNSLFDVMITYRMDDLREAVRAVQLAEEKLGDGSNAEAQALIDEARALIAEMPIDEATSMDPDFNAIFKTKRKKAEDVVEGRQAEVEQDWDAQIVANYAKAKELANKAASML</sequence>
<evidence type="ECO:0008006" key="5">
    <source>
        <dbReference type="Google" id="ProtNLM"/>
    </source>
</evidence>
<evidence type="ECO:0000256" key="2">
    <source>
        <dbReference type="SAM" id="SignalP"/>
    </source>
</evidence>
<evidence type="ECO:0000313" key="4">
    <source>
        <dbReference type="Proteomes" id="UP000258927"/>
    </source>
</evidence>
<dbReference type="STRING" id="1122213.GCA_000423365_03403"/>
<dbReference type="Pfam" id="PF13343">
    <property type="entry name" value="SBP_bac_6"/>
    <property type="match status" value="1"/>
</dbReference>
<dbReference type="SUPFAM" id="SSF53850">
    <property type="entry name" value="Periplasmic binding protein-like II"/>
    <property type="match status" value="1"/>
</dbReference>
<dbReference type="KEGG" id="mmyr:MXMO3_03679"/>
<gene>
    <name evidence="3" type="ORF">MXMO3_03679</name>
</gene>
<feature type="signal peptide" evidence="2">
    <location>
        <begin position="1"/>
        <end position="25"/>
    </location>
</feature>
<reference evidence="3 4" key="1">
    <citation type="submission" date="2017-05" db="EMBL/GenBank/DDBJ databases">
        <title>Genome Analysis of Maritalea myrionectae HL2708#5.</title>
        <authorList>
            <consortium name="Cotde Inc.-PKNU"/>
            <person name="Jang D."/>
            <person name="Oh H.-M."/>
        </authorList>
    </citation>
    <scope>NUCLEOTIDE SEQUENCE [LARGE SCALE GENOMIC DNA]</scope>
    <source>
        <strain evidence="3 4">HL2708#5</strain>
        <plasmid evidence="4">phl2708y3</plasmid>
    </source>
</reference>
<dbReference type="Gene3D" id="3.40.190.10">
    <property type="entry name" value="Periplasmic binding protein-like II"/>
    <property type="match status" value="2"/>
</dbReference>
<dbReference type="EMBL" id="CP021332">
    <property type="protein sequence ID" value="AVX06182.1"/>
    <property type="molecule type" value="Genomic_DNA"/>
</dbReference>
<geneLocation type="plasmid" evidence="4">
    <name>phl2708y3</name>
</geneLocation>
<dbReference type="PANTHER" id="PTHR30006:SF24">
    <property type="entry name" value="SLL0237 PROTEIN"/>
    <property type="match status" value="1"/>
</dbReference>
<dbReference type="RefSeq" id="WP_036223595.1">
    <property type="nucleotide sequence ID" value="NZ_CP021332.1"/>
</dbReference>
<keyword evidence="1 2" id="KW-0732">Signal</keyword>
<keyword evidence="4" id="KW-1185">Reference proteome</keyword>
<proteinExistence type="predicted"/>